<comment type="caution">
    <text evidence="1">The sequence shown here is derived from an EMBL/GenBank/DDBJ whole genome shotgun (WGS) entry which is preliminary data.</text>
</comment>
<protein>
    <recommendedName>
        <fullName evidence="3">DUF2188 domain-containing protein</fullName>
    </recommendedName>
</protein>
<accession>A0ABV7TZM7</accession>
<sequence>MAQTGYWKNRGFYQAYFNGHWIGAFASPEAAHEAVEKARRRAIA</sequence>
<dbReference type="EMBL" id="JBHRXY010000001">
    <property type="protein sequence ID" value="MFC3628178.1"/>
    <property type="molecule type" value="Genomic_DNA"/>
</dbReference>
<evidence type="ECO:0000313" key="2">
    <source>
        <dbReference type="Proteomes" id="UP001595539"/>
    </source>
</evidence>
<organism evidence="1 2">
    <name type="scientific">Paracoccus angustae</name>
    <dbReference type="NCBI Taxonomy" id="1671480"/>
    <lineage>
        <taxon>Bacteria</taxon>
        <taxon>Pseudomonadati</taxon>
        <taxon>Pseudomonadota</taxon>
        <taxon>Alphaproteobacteria</taxon>
        <taxon>Rhodobacterales</taxon>
        <taxon>Paracoccaceae</taxon>
        <taxon>Paracoccus</taxon>
    </lineage>
</organism>
<name>A0ABV7TZM7_9RHOB</name>
<gene>
    <name evidence="1" type="ORF">ACFOM8_01825</name>
</gene>
<dbReference type="RefSeq" id="WP_377758755.1">
    <property type="nucleotide sequence ID" value="NZ_JBHRXY010000001.1"/>
</dbReference>
<evidence type="ECO:0008006" key="3">
    <source>
        <dbReference type="Google" id="ProtNLM"/>
    </source>
</evidence>
<reference evidence="2" key="1">
    <citation type="journal article" date="2019" name="Int. J. Syst. Evol. Microbiol.">
        <title>The Global Catalogue of Microorganisms (GCM) 10K type strain sequencing project: providing services to taxonomists for standard genome sequencing and annotation.</title>
        <authorList>
            <consortium name="The Broad Institute Genomics Platform"/>
            <consortium name="The Broad Institute Genome Sequencing Center for Infectious Disease"/>
            <person name="Wu L."/>
            <person name="Ma J."/>
        </authorList>
    </citation>
    <scope>NUCLEOTIDE SEQUENCE [LARGE SCALE GENOMIC DNA]</scope>
    <source>
        <strain evidence="2">KCTC 42473</strain>
    </source>
</reference>
<proteinExistence type="predicted"/>
<evidence type="ECO:0000313" key="1">
    <source>
        <dbReference type="EMBL" id="MFC3628178.1"/>
    </source>
</evidence>
<keyword evidence="2" id="KW-1185">Reference proteome</keyword>
<dbReference type="Proteomes" id="UP001595539">
    <property type="component" value="Unassembled WGS sequence"/>
</dbReference>